<evidence type="ECO:0000313" key="2">
    <source>
        <dbReference type="Proteomes" id="UP001165283"/>
    </source>
</evidence>
<proteinExistence type="predicted"/>
<dbReference type="Gene3D" id="3.50.30.50">
    <property type="entry name" value="Putative cyclase"/>
    <property type="match status" value="1"/>
</dbReference>
<sequence>MADRGDGAPPRYRDLPETDGGARSGWHLFGEDDSVGLLNLVTPAKAVQAAGLVRRGAVFPLDLASDFLDPPLFGRGFARRTTLVTRPGAALDDVHDNFYPQSGSQWDALAHVAFDRDRFYNGRTAADVDGGANTIDHWAARGIVTRAVVLDLAGAVDERGGPGTAVALTPADLEAAREAAGVEVTTGDVLVLHTGFLDWYATLGRAERVRISHRDALRAAGIEHTPEMAEYLWDLHVGGVVTDAPALEVWPPDHRREAWPWGFLHQVLIGQFGLAIGELWWLRDLVEDCRADGRWEAMLSSTPMNARGGIGSPANALAVK</sequence>
<dbReference type="InterPro" id="IPR037175">
    <property type="entry name" value="KFase_sf"/>
</dbReference>
<accession>A0ABT1AC77</accession>
<evidence type="ECO:0000313" key="1">
    <source>
        <dbReference type="EMBL" id="MCO1660654.1"/>
    </source>
</evidence>
<keyword evidence="2" id="KW-1185">Reference proteome</keyword>
<organism evidence="1 2">
    <name type="scientific">Pseudonocardia humida</name>
    <dbReference type="NCBI Taxonomy" id="2800819"/>
    <lineage>
        <taxon>Bacteria</taxon>
        <taxon>Bacillati</taxon>
        <taxon>Actinomycetota</taxon>
        <taxon>Actinomycetes</taxon>
        <taxon>Pseudonocardiales</taxon>
        <taxon>Pseudonocardiaceae</taxon>
        <taxon>Pseudonocardia</taxon>
    </lineage>
</organism>
<dbReference type="Pfam" id="PF04199">
    <property type="entry name" value="Cyclase"/>
    <property type="match status" value="1"/>
</dbReference>
<dbReference type="SUPFAM" id="SSF102198">
    <property type="entry name" value="Putative cyclase"/>
    <property type="match status" value="1"/>
</dbReference>
<dbReference type="PANTHER" id="PTHR34861">
    <property type="match status" value="1"/>
</dbReference>
<name>A0ABT1AC77_9PSEU</name>
<comment type="caution">
    <text evidence="1">The sequence shown here is derived from an EMBL/GenBank/DDBJ whole genome shotgun (WGS) entry which is preliminary data.</text>
</comment>
<dbReference type="InterPro" id="IPR007325">
    <property type="entry name" value="KFase/CYL"/>
</dbReference>
<reference evidence="1" key="1">
    <citation type="submission" date="2021-04" db="EMBL/GenBank/DDBJ databases">
        <title>Pseudonocardia sp. nov., isolated from sandy soil of mangrove forest.</title>
        <authorList>
            <person name="Zan Z."/>
            <person name="Huang R."/>
            <person name="Liu W."/>
        </authorList>
    </citation>
    <scope>NUCLEOTIDE SEQUENCE</scope>
    <source>
        <strain evidence="1">S2-4</strain>
    </source>
</reference>
<dbReference type="Proteomes" id="UP001165283">
    <property type="component" value="Unassembled WGS sequence"/>
</dbReference>
<protein>
    <submittedName>
        <fullName evidence="1">Cyclase family protein</fullName>
    </submittedName>
</protein>
<gene>
    <name evidence="1" type="ORF">KDL28_36955</name>
</gene>
<dbReference type="EMBL" id="JAGSOV010000088">
    <property type="protein sequence ID" value="MCO1660654.1"/>
    <property type="molecule type" value="Genomic_DNA"/>
</dbReference>
<dbReference type="RefSeq" id="WP_252446196.1">
    <property type="nucleotide sequence ID" value="NZ_JAGSOV010000088.1"/>
</dbReference>